<dbReference type="PANTHER" id="PTHR42894">
    <property type="entry name" value="N-(5'-PHOSPHORIBOSYL)ANTHRANILATE ISOMERASE"/>
    <property type="match status" value="1"/>
</dbReference>
<keyword evidence="7" id="KW-0057">Aromatic amino acid biosynthesis</keyword>
<feature type="domain" description="N-(5'phosphoribosyl) anthranilate isomerase (PRAI)" evidence="9">
    <location>
        <begin position="4"/>
        <end position="136"/>
    </location>
</feature>
<protein>
    <recommendedName>
        <fullName evidence="4">N-(5'-phosphoribosyl)anthranilate isomerase</fullName>
        <ecNumber evidence="3">5.3.1.24</ecNumber>
    </recommendedName>
</protein>
<dbReference type="AlphaFoldDB" id="A0A0P9EZ58"/>
<evidence type="ECO:0000256" key="4">
    <source>
        <dbReference type="ARBA" id="ARBA00022272"/>
    </source>
</evidence>
<keyword evidence="5" id="KW-0028">Amino-acid biosynthesis</keyword>
<dbReference type="Pfam" id="PF00697">
    <property type="entry name" value="PRAI"/>
    <property type="match status" value="1"/>
</dbReference>
<dbReference type="InterPro" id="IPR044643">
    <property type="entry name" value="TrpF_fam"/>
</dbReference>
<dbReference type="PANTHER" id="PTHR42894:SF1">
    <property type="entry name" value="N-(5'-PHOSPHORIBOSYL)ANTHRANILATE ISOMERASE"/>
    <property type="match status" value="1"/>
</dbReference>
<keyword evidence="8 10" id="KW-0413">Isomerase</keyword>
<dbReference type="InterPro" id="IPR013785">
    <property type="entry name" value="Aldolase_TIM"/>
</dbReference>
<dbReference type="EMBL" id="LJCR01001973">
    <property type="protein sequence ID" value="KPV49431.1"/>
    <property type="molecule type" value="Genomic_DNA"/>
</dbReference>
<dbReference type="HAMAP" id="MF_00135">
    <property type="entry name" value="PRAI"/>
    <property type="match status" value="1"/>
</dbReference>
<evidence type="ECO:0000256" key="7">
    <source>
        <dbReference type="ARBA" id="ARBA00023141"/>
    </source>
</evidence>
<evidence type="ECO:0000313" key="10">
    <source>
        <dbReference type="EMBL" id="KPV49431.1"/>
    </source>
</evidence>
<reference evidence="10 11" key="1">
    <citation type="submission" date="2015-09" db="EMBL/GenBank/DDBJ databases">
        <title>Draft genome sequence of Kouleothrix aurantiaca JCM 19913.</title>
        <authorList>
            <person name="Hemp J."/>
        </authorList>
    </citation>
    <scope>NUCLEOTIDE SEQUENCE [LARGE SCALE GENOMIC DNA]</scope>
    <source>
        <strain evidence="10 11">COM-B</strain>
    </source>
</reference>
<organism evidence="10 11">
    <name type="scientific">Kouleothrix aurantiaca</name>
    <dbReference type="NCBI Taxonomy" id="186479"/>
    <lineage>
        <taxon>Bacteria</taxon>
        <taxon>Bacillati</taxon>
        <taxon>Chloroflexota</taxon>
        <taxon>Chloroflexia</taxon>
        <taxon>Chloroflexales</taxon>
        <taxon>Roseiflexineae</taxon>
        <taxon>Roseiflexaceae</taxon>
        <taxon>Kouleothrix</taxon>
    </lineage>
</organism>
<accession>A0A0P9EZ58</accession>
<comment type="catalytic activity">
    <reaction evidence="1">
        <text>N-(5-phospho-beta-D-ribosyl)anthranilate = 1-(2-carboxyphenylamino)-1-deoxy-D-ribulose 5-phosphate</text>
        <dbReference type="Rhea" id="RHEA:21540"/>
        <dbReference type="ChEBI" id="CHEBI:18277"/>
        <dbReference type="ChEBI" id="CHEBI:58613"/>
        <dbReference type="EC" id="5.3.1.24"/>
    </reaction>
</comment>
<evidence type="ECO:0000256" key="8">
    <source>
        <dbReference type="ARBA" id="ARBA00023235"/>
    </source>
</evidence>
<evidence type="ECO:0000256" key="5">
    <source>
        <dbReference type="ARBA" id="ARBA00022605"/>
    </source>
</evidence>
<dbReference type="InterPro" id="IPR001240">
    <property type="entry name" value="PRAI_dom"/>
</dbReference>
<gene>
    <name evidence="10" type="ORF">SE17_32665</name>
</gene>
<evidence type="ECO:0000256" key="2">
    <source>
        <dbReference type="ARBA" id="ARBA00004664"/>
    </source>
</evidence>
<evidence type="ECO:0000256" key="3">
    <source>
        <dbReference type="ARBA" id="ARBA00012572"/>
    </source>
</evidence>
<keyword evidence="6" id="KW-0822">Tryptophan biosynthesis</keyword>
<sequence length="142" mass="14629">MTIIKICGMRTAEHALVAADAGANMLGFILAPSRRQITPAEARAIGQAVHAAHGSNAPQLVGVVVNETAARIRAIAAECGLDAVQLSGDEPPALADELADMTLIKAIRFDGSAAEQGWLAGTWPHVRLMVDAHLPGTYGGAG</sequence>
<dbReference type="SUPFAM" id="SSF51366">
    <property type="entry name" value="Ribulose-phoshate binding barrel"/>
    <property type="match status" value="1"/>
</dbReference>
<dbReference type="InterPro" id="IPR011060">
    <property type="entry name" value="RibuloseP-bd_barrel"/>
</dbReference>
<proteinExistence type="inferred from homology"/>
<dbReference type="Gene3D" id="3.20.20.70">
    <property type="entry name" value="Aldolase class I"/>
    <property type="match status" value="1"/>
</dbReference>
<comment type="caution">
    <text evidence="10">The sequence shown here is derived from an EMBL/GenBank/DDBJ whole genome shotgun (WGS) entry which is preliminary data.</text>
</comment>
<evidence type="ECO:0000313" key="11">
    <source>
        <dbReference type="Proteomes" id="UP000050509"/>
    </source>
</evidence>
<dbReference type="GO" id="GO:0004640">
    <property type="term" value="F:phosphoribosylanthranilate isomerase activity"/>
    <property type="evidence" value="ECO:0007669"/>
    <property type="project" value="UniProtKB-EC"/>
</dbReference>
<feature type="non-terminal residue" evidence="10">
    <location>
        <position position="142"/>
    </location>
</feature>
<dbReference type="EC" id="5.3.1.24" evidence="3"/>
<dbReference type="UniPathway" id="UPA00035">
    <property type="reaction ID" value="UER00042"/>
</dbReference>
<evidence type="ECO:0000256" key="6">
    <source>
        <dbReference type="ARBA" id="ARBA00022822"/>
    </source>
</evidence>
<evidence type="ECO:0000256" key="1">
    <source>
        <dbReference type="ARBA" id="ARBA00001164"/>
    </source>
</evidence>
<dbReference type="GO" id="GO:0000162">
    <property type="term" value="P:L-tryptophan biosynthetic process"/>
    <property type="evidence" value="ECO:0007669"/>
    <property type="project" value="UniProtKB-UniPathway"/>
</dbReference>
<name>A0A0P9EZ58_9CHLR</name>
<keyword evidence="11" id="KW-1185">Reference proteome</keyword>
<evidence type="ECO:0000259" key="9">
    <source>
        <dbReference type="Pfam" id="PF00697"/>
    </source>
</evidence>
<comment type="pathway">
    <text evidence="2">Amino-acid biosynthesis; L-tryptophan biosynthesis; L-tryptophan from chorismate: step 3/5.</text>
</comment>
<dbReference type="Proteomes" id="UP000050509">
    <property type="component" value="Unassembled WGS sequence"/>
</dbReference>
<dbReference type="CDD" id="cd00405">
    <property type="entry name" value="PRAI"/>
    <property type="match status" value="1"/>
</dbReference>